<name>A0A1G4IZH6_9SACH</name>
<evidence type="ECO:0000313" key="6">
    <source>
        <dbReference type="Proteomes" id="UP000191024"/>
    </source>
</evidence>
<evidence type="ECO:0000313" key="5">
    <source>
        <dbReference type="EMBL" id="SCU82668.1"/>
    </source>
</evidence>
<dbReference type="PANTHER" id="PTHR12652">
    <property type="entry name" value="PEROXISOMAL BIOGENESIS FACTOR 11"/>
    <property type="match status" value="1"/>
</dbReference>
<keyword evidence="6" id="KW-1185">Reference proteome</keyword>
<proteinExistence type="predicted"/>
<dbReference type="EMBL" id="LT598466">
    <property type="protein sequence ID" value="SCU82668.1"/>
    <property type="molecule type" value="Genomic_DNA"/>
</dbReference>
<dbReference type="InterPro" id="IPR008733">
    <property type="entry name" value="PEX11"/>
</dbReference>
<dbReference type="PANTHER" id="PTHR12652:SF50">
    <property type="entry name" value="PEROXIN 11"/>
    <property type="match status" value="1"/>
</dbReference>
<dbReference type="STRING" id="1230905.A0A1G4IZH6"/>
<sequence>MVLDTVVYHPSVSRVIKLLDSTAGREKVLRLLQYLCRFLGFQYSILLAKHLQAQFTTIRKVLRFLKPLNHLQAASRFYDNKISGDNIARWCNVFKNVAYAGYLTLDQVNLLRILKLVPVTKTTGERVPRWANWFWFAGLLSGLVLDFRRLYVSQERIKTLIVESQPSDEKKLLLQSYEARKASLRRLVWDSLDTFIVLNNLKFLKYPDGSIGLAGVATSLLGLQDLWKAAI</sequence>
<accession>A0A1G4IZH6</accession>
<dbReference type="GO" id="GO:0016559">
    <property type="term" value="P:peroxisome fission"/>
    <property type="evidence" value="ECO:0007669"/>
    <property type="project" value="InterPro"/>
</dbReference>
<dbReference type="AlphaFoldDB" id="A0A1G4IZH6"/>
<dbReference type="OrthoDB" id="411017at2759"/>
<dbReference type="Pfam" id="PF05648">
    <property type="entry name" value="PEX11"/>
    <property type="match status" value="1"/>
</dbReference>
<evidence type="ECO:0000256" key="4">
    <source>
        <dbReference type="ARBA" id="ARBA00046271"/>
    </source>
</evidence>
<gene>
    <name evidence="5" type="ORF">LAMI_0C00386G</name>
</gene>
<keyword evidence="3" id="KW-0576">Peroxisome</keyword>
<evidence type="ECO:0000256" key="1">
    <source>
        <dbReference type="ARBA" id="ARBA00022593"/>
    </source>
</evidence>
<evidence type="ECO:0000256" key="2">
    <source>
        <dbReference type="ARBA" id="ARBA00023136"/>
    </source>
</evidence>
<comment type="subcellular location">
    <subcellularLocation>
        <location evidence="4">Peroxisome membrane</location>
    </subcellularLocation>
</comment>
<keyword evidence="1" id="KW-0962">Peroxisome biogenesis</keyword>
<protein>
    <submittedName>
        <fullName evidence="5">LAMI_0C00386g1_1</fullName>
    </submittedName>
</protein>
<dbReference type="GO" id="GO:0005778">
    <property type="term" value="C:peroxisomal membrane"/>
    <property type="evidence" value="ECO:0007669"/>
    <property type="project" value="UniProtKB-SubCell"/>
</dbReference>
<keyword evidence="2" id="KW-0472">Membrane</keyword>
<evidence type="ECO:0000256" key="3">
    <source>
        <dbReference type="ARBA" id="ARBA00023140"/>
    </source>
</evidence>
<reference evidence="6" key="1">
    <citation type="submission" date="2016-03" db="EMBL/GenBank/DDBJ databases">
        <authorList>
            <person name="Devillers H."/>
        </authorList>
    </citation>
    <scope>NUCLEOTIDE SEQUENCE [LARGE SCALE GENOMIC DNA]</scope>
</reference>
<organism evidence="5 6">
    <name type="scientific">Lachancea mirantina</name>
    <dbReference type="NCBI Taxonomy" id="1230905"/>
    <lineage>
        <taxon>Eukaryota</taxon>
        <taxon>Fungi</taxon>
        <taxon>Dikarya</taxon>
        <taxon>Ascomycota</taxon>
        <taxon>Saccharomycotina</taxon>
        <taxon>Saccharomycetes</taxon>
        <taxon>Saccharomycetales</taxon>
        <taxon>Saccharomycetaceae</taxon>
        <taxon>Lachancea</taxon>
    </lineage>
</organism>
<dbReference type="Proteomes" id="UP000191024">
    <property type="component" value="Chromosome C"/>
</dbReference>